<reference evidence="2" key="1">
    <citation type="submission" date="2013-05" db="EMBL/GenBank/DDBJ databases">
        <title>Draft genome sequences of six wheat associated Fusarium spp. isolates.</title>
        <authorList>
            <person name="Moolhuijzen P.M."/>
            <person name="Manners J.M."/>
            <person name="Wilcox S."/>
            <person name="Bellgard M.I."/>
            <person name="Gardiner D.M."/>
        </authorList>
    </citation>
    <scope>NUCLEOTIDE SEQUENCE</scope>
    <source>
        <strain evidence="2">CS3069</strain>
    </source>
</reference>
<dbReference type="Pfam" id="PF22942">
    <property type="entry name" value="DUF7025"/>
    <property type="match status" value="1"/>
</dbReference>
<organism evidence="2">
    <name type="scientific">Fusarium clavum</name>
    <dbReference type="NCBI Taxonomy" id="2594811"/>
    <lineage>
        <taxon>Eukaryota</taxon>
        <taxon>Fungi</taxon>
        <taxon>Dikarya</taxon>
        <taxon>Ascomycota</taxon>
        <taxon>Pezizomycotina</taxon>
        <taxon>Sordariomycetes</taxon>
        <taxon>Hypocreomycetidae</taxon>
        <taxon>Hypocreales</taxon>
        <taxon>Nectriaceae</taxon>
        <taxon>Fusarium</taxon>
        <taxon>Fusarium incarnatum-equiseti species complex</taxon>
    </lineage>
</organism>
<accession>A0A090MIR1</accession>
<dbReference type="PANTHER" id="PTHR46411">
    <property type="entry name" value="FAMILY ATPASE, PUTATIVE-RELATED"/>
    <property type="match status" value="1"/>
</dbReference>
<name>A0A090MIR1_9HYPO</name>
<evidence type="ECO:0000313" key="2">
    <source>
        <dbReference type="EMBL" id="CEG05595.1"/>
    </source>
</evidence>
<evidence type="ECO:0000259" key="1">
    <source>
        <dbReference type="Pfam" id="PF22942"/>
    </source>
</evidence>
<dbReference type="EMBL" id="CBMI010004588">
    <property type="protein sequence ID" value="CEG05595.1"/>
    <property type="molecule type" value="Genomic_DNA"/>
</dbReference>
<proteinExistence type="predicted"/>
<protein>
    <submittedName>
        <fullName evidence="2">WGS project CBMI000000000 data, contig CS3069_c004592</fullName>
    </submittedName>
</protein>
<dbReference type="PANTHER" id="PTHR46411:SF2">
    <property type="entry name" value="AAA+ ATPASE DOMAIN-CONTAINING PROTEIN"/>
    <property type="match status" value="1"/>
</dbReference>
<dbReference type="AlphaFoldDB" id="A0A090MIR1"/>
<gene>
    <name evidence="2" type="ORF">BN850_0124840</name>
</gene>
<dbReference type="InterPro" id="IPR054289">
    <property type="entry name" value="DUF7025"/>
</dbReference>
<feature type="domain" description="DUF7025" evidence="1">
    <location>
        <begin position="36"/>
        <end position="122"/>
    </location>
</feature>
<comment type="caution">
    <text evidence="2">The sequence shown here is derived from an EMBL/GenBank/DDBJ whole genome shotgun (WGS) entry which is preliminary data.</text>
</comment>
<sequence>MATTSSEGVRRVLSILTKFLDYTFSAAKEGYQDACHTGQVPFHHVWTLFRPGDIVYEKLPVAPFQDSYEQCFSVHSSEDSVSRYDGTKANISGPGMVWTTRYIREYEGGKQITTEDLGIVPFSMMAAQKRDAIKTTLIERGRRFLQISKLPFSFWNYKGPYTIVHPLTGHRTIEEARLSLESRRWQVSLSVRHYE</sequence>